<dbReference type="OrthoDB" id="5341924at2759"/>
<evidence type="ECO:0000313" key="2">
    <source>
        <dbReference type="EMBL" id="KXT13372.1"/>
    </source>
</evidence>
<evidence type="ECO:0000313" key="3">
    <source>
        <dbReference type="Proteomes" id="UP000073492"/>
    </source>
</evidence>
<dbReference type="AlphaFoldDB" id="A0A139IFL8"/>
<protein>
    <submittedName>
        <fullName evidence="2">Uncharacterized protein</fullName>
    </submittedName>
</protein>
<accession>A0A139IFL8</accession>
<feature type="region of interest" description="Disordered" evidence="1">
    <location>
        <begin position="865"/>
        <end position="891"/>
    </location>
</feature>
<feature type="region of interest" description="Disordered" evidence="1">
    <location>
        <begin position="946"/>
        <end position="975"/>
    </location>
</feature>
<keyword evidence="3" id="KW-1185">Reference proteome</keyword>
<name>A0A139IFL8_9PEZI</name>
<dbReference type="STRING" id="113226.A0A139IFL8"/>
<organism evidence="2 3">
    <name type="scientific">Pseudocercospora musae</name>
    <dbReference type="NCBI Taxonomy" id="113226"/>
    <lineage>
        <taxon>Eukaryota</taxon>
        <taxon>Fungi</taxon>
        <taxon>Dikarya</taxon>
        <taxon>Ascomycota</taxon>
        <taxon>Pezizomycotina</taxon>
        <taxon>Dothideomycetes</taxon>
        <taxon>Dothideomycetidae</taxon>
        <taxon>Mycosphaerellales</taxon>
        <taxon>Mycosphaerellaceae</taxon>
        <taxon>Pseudocercospora</taxon>
    </lineage>
</organism>
<sequence>MSPREHTLDAWTALLDAALPPHLRHPHVTPPVCTLGGSEVADILWAARHPKHRNHEALDLLYHLGITQNRWNAVVWLVKKLVDNFPARHARTPKYADVNSAWTSTQTSLADLTDKTIHAPVMLQCPVVSSAPESSRGPTLDELTNEKENTIPGEVLAHNALGQVWSTLGAMTQACAAGEIRPEVLEIIAYLHHREVMPMSIYHANANPHKSTIQQPPLLPLLSSRILTSLSDAAWRARQKLVIEEAKATGSEFSSLRPELLASAYRVNVAGLRPEVWMELILWSCLHGGWIRQGVEILQALVKSRQWKPLSWAQYEKQLPPESATTSKEWSEWEYLFNTRSTSSMDAPPEPQQSIEQTISGELVNAYIDAVATSADVGVGTRGMQIDDVVTVLAELKSFLLHSRQSLTFGTWESVIVRLLELGSIVPEQDHVLLRSAIHSSAGGGFGQSLYASNTNDLPAYVLDGTAASLGLLHRALRGQILANNFESALEVFSMMQKLTDQDKKRSVTTFFGTDRGNLLGKTIKPPKPASSLFRSLQQHGLFTSNLTSIEYPTFNVQIPPNVLGPLLDLVCDAEAFDFGHWLLYSTDIDGPVIPESLYSDPFVQPGIVRLAAETNNKALLEKLKQLKLSRHSMRSIISTQFRLHRWDAATRVLSHLATTRGSKWDMTNLAQLIRTLLMLARQSESRSPESRQHLDHAKHVMTDMLALRYHGRSTIEQERLIPMQSLLTVLAAVNQSWARFCSEVRVYRGHHDLHLKTRDFNIILDGVVKAFGSRAGRHLLGVFWPHAARRSIDAGSVFNRHRRAKKQVPRIRPEIMASPKRQRIVVNTDGGTAGDLVVYGAVIPNAGTIFTILDKALEELEAAGCDDEATGNPEPSPDPPSDPDSKRDLTPTGMVEWAVRRLAELPDVEAGVVDKLDRFLAKYGLEHVRQRLPEVHRMVDEARYEDKYDSEDKYGESEVQDDIAVNESLAAARQ</sequence>
<reference evidence="2 3" key="1">
    <citation type="submission" date="2015-07" db="EMBL/GenBank/DDBJ databases">
        <title>Comparative genomics of the Sigatoka disease complex on banana suggests a link between parallel evolutionary changes in Pseudocercospora fijiensis and Pseudocercospora eumusae and increased virulence on the banana host.</title>
        <authorList>
            <person name="Chang T.-C."/>
            <person name="Salvucci A."/>
            <person name="Crous P.W."/>
            <person name="Stergiopoulos I."/>
        </authorList>
    </citation>
    <scope>NUCLEOTIDE SEQUENCE [LARGE SCALE GENOMIC DNA]</scope>
    <source>
        <strain evidence="2 3">CBS 116634</strain>
    </source>
</reference>
<feature type="compositionally biased region" description="Basic and acidic residues" evidence="1">
    <location>
        <begin position="946"/>
        <end position="957"/>
    </location>
</feature>
<gene>
    <name evidence="2" type="ORF">AC579_9067</name>
</gene>
<dbReference type="EMBL" id="LFZO01000119">
    <property type="protein sequence ID" value="KXT13372.1"/>
    <property type="molecule type" value="Genomic_DNA"/>
</dbReference>
<comment type="caution">
    <text evidence="2">The sequence shown here is derived from an EMBL/GenBank/DDBJ whole genome shotgun (WGS) entry which is preliminary data.</text>
</comment>
<evidence type="ECO:0000256" key="1">
    <source>
        <dbReference type="SAM" id="MobiDB-lite"/>
    </source>
</evidence>
<proteinExistence type="predicted"/>
<dbReference type="Proteomes" id="UP000073492">
    <property type="component" value="Unassembled WGS sequence"/>
</dbReference>